<evidence type="ECO:0000313" key="1">
    <source>
        <dbReference type="EMBL" id="GAI00362.1"/>
    </source>
</evidence>
<name>X1K012_9ZZZZ</name>
<dbReference type="AlphaFoldDB" id="X1K012"/>
<dbReference type="SUPFAM" id="SSF55729">
    <property type="entry name" value="Acyl-CoA N-acyltransferases (Nat)"/>
    <property type="match status" value="1"/>
</dbReference>
<gene>
    <name evidence="1" type="ORF">S06H3_02138</name>
</gene>
<dbReference type="EMBL" id="BARV01000600">
    <property type="protein sequence ID" value="GAI00362.1"/>
    <property type="molecule type" value="Genomic_DNA"/>
</dbReference>
<accession>X1K012</accession>
<proteinExistence type="predicted"/>
<reference evidence="1" key="1">
    <citation type="journal article" date="2014" name="Front. Microbiol.">
        <title>High frequency of phylogenetically diverse reductive dehalogenase-homologous genes in deep subseafloor sedimentary metagenomes.</title>
        <authorList>
            <person name="Kawai M."/>
            <person name="Futagami T."/>
            <person name="Toyoda A."/>
            <person name="Takaki Y."/>
            <person name="Nishi S."/>
            <person name="Hori S."/>
            <person name="Arai W."/>
            <person name="Tsubouchi T."/>
            <person name="Morono Y."/>
            <person name="Uchiyama I."/>
            <person name="Ito T."/>
            <person name="Fujiyama A."/>
            <person name="Inagaki F."/>
            <person name="Takami H."/>
        </authorList>
    </citation>
    <scope>NUCLEOTIDE SEQUENCE</scope>
    <source>
        <strain evidence="1">Expedition CK06-06</strain>
    </source>
</reference>
<protein>
    <recommendedName>
        <fullName evidence="2">N-acetyltransferase domain-containing protein</fullName>
    </recommendedName>
</protein>
<dbReference type="InterPro" id="IPR016181">
    <property type="entry name" value="Acyl_CoA_acyltransferase"/>
</dbReference>
<dbReference type="Gene3D" id="3.40.630.30">
    <property type="match status" value="1"/>
</dbReference>
<evidence type="ECO:0008006" key="2">
    <source>
        <dbReference type="Google" id="ProtNLM"/>
    </source>
</evidence>
<sequence length="204" mass="24303">MKTAHEYFSDNDYRFSFLTTSQSMIAYNFYRKLGYDDAIEFPSSYKFVEKKPSRKREKENELDLEKIAKLYDDFTTDKTGIVVRDENYLKILYKREKIKPEMILLDKSGYAIFKNEGKLLRIKEIVATSIEETKKLIRSLEHKAKQVVYDTMILDGKTLKSYESLKYNIHKRSYGLIMVKQLTKNVTFKQVYGENFYTTSLDWF</sequence>
<comment type="caution">
    <text evidence="1">The sequence shown here is derived from an EMBL/GenBank/DDBJ whole genome shotgun (WGS) entry which is preliminary data.</text>
</comment>
<organism evidence="1">
    <name type="scientific">marine sediment metagenome</name>
    <dbReference type="NCBI Taxonomy" id="412755"/>
    <lineage>
        <taxon>unclassified sequences</taxon>
        <taxon>metagenomes</taxon>
        <taxon>ecological metagenomes</taxon>
    </lineage>
</organism>